<dbReference type="AlphaFoldDB" id="A0A7T7RG01"/>
<name>A0A7T7RG01_9ACTN</name>
<dbReference type="KEGG" id="slf:JEQ17_41415"/>
<dbReference type="EMBL" id="CP066831">
    <property type="protein sequence ID" value="QQM45240.1"/>
    <property type="molecule type" value="Genomic_DNA"/>
</dbReference>
<reference evidence="1 2" key="1">
    <citation type="submission" date="2020-12" db="EMBL/GenBank/DDBJ databases">
        <title>A novel species.</title>
        <authorList>
            <person name="Li K."/>
        </authorList>
    </citation>
    <scope>NUCLEOTIDE SEQUENCE [LARGE SCALE GENOMIC DNA]</scope>
    <source>
        <strain evidence="1 2">ZYC-3</strain>
    </source>
</reference>
<evidence type="ECO:0000313" key="2">
    <source>
        <dbReference type="Proteomes" id="UP000595636"/>
    </source>
</evidence>
<evidence type="ECO:0000313" key="1">
    <source>
        <dbReference type="EMBL" id="QQM45240.1"/>
    </source>
</evidence>
<sequence>MSKADPSHNAAHDFPLADRLVIDRIKQWLDTALATELAGYGTTDPREVAARKAVDQMRHLALADYRYALVPKILDDLRRAGLMAPPSGD</sequence>
<accession>A0A7T7RG01</accession>
<keyword evidence="2" id="KW-1185">Reference proteome</keyword>
<dbReference type="Proteomes" id="UP000595636">
    <property type="component" value="Chromosome"/>
</dbReference>
<protein>
    <submittedName>
        <fullName evidence="1">Uncharacterized protein</fullName>
    </submittedName>
</protein>
<dbReference type="RefSeq" id="WP_200400049.1">
    <property type="nucleotide sequence ID" value="NZ_CP066831.1"/>
</dbReference>
<proteinExistence type="predicted"/>
<gene>
    <name evidence="1" type="ORF">JEQ17_41415</name>
</gene>
<organism evidence="1 2">
    <name type="scientific">Streptomyces liliifuscus</name>
    <dbReference type="NCBI Taxonomy" id="2797636"/>
    <lineage>
        <taxon>Bacteria</taxon>
        <taxon>Bacillati</taxon>
        <taxon>Actinomycetota</taxon>
        <taxon>Actinomycetes</taxon>
        <taxon>Kitasatosporales</taxon>
        <taxon>Streptomycetaceae</taxon>
        <taxon>Streptomyces</taxon>
    </lineage>
</organism>